<protein>
    <submittedName>
        <fullName evidence="1">Uncharacterized protein</fullName>
    </submittedName>
</protein>
<proteinExistence type="predicted"/>
<dbReference type="EMBL" id="KI276411">
    <property type="protein sequence ID" value="ESA21461.1"/>
    <property type="molecule type" value="Genomic_DNA"/>
</dbReference>
<name>U9V0P9_RHIID</name>
<organism evidence="1">
    <name type="scientific">Rhizophagus irregularis (strain DAOM 181602 / DAOM 197198 / MUCL 43194)</name>
    <name type="common">Arbuscular mycorrhizal fungus</name>
    <name type="synonym">Glomus intraradices</name>
    <dbReference type="NCBI Taxonomy" id="747089"/>
    <lineage>
        <taxon>Eukaryota</taxon>
        <taxon>Fungi</taxon>
        <taxon>Fungi incertae sedis</taxon>
        <taxon>Mucoromycota</taxon>
        <taxon>Glomeromycotina</taxon>
        <taxon>Glomeromycetes</taxon>
        <taxon>Glomerales</taxon>
        <taxon>Glomeraceae</taxon>
        <taxon>Rhizophagus</taxon>
    </lineage>
</organism>
<reference evidence="1" key="1">
    <citation type="submission" date="2013-07" db="EMBL/GenBank/DDBJ databases">
        <title>The genome of an arbuscular mycorrhizal fungus provides insights into the evolution of the oldest plant symbiosis.</title>
        <authorList>
            <consortium name="DOE Joint Genome Institute"/>
            <person name="Tisserant E."/>
            <person name="Malbreil M."/>
            <person name="Kuo A."/>
            <person name="Kohler A."/>
            <person name="Symeonidi A."/>
            <person name="Balestrini R."/>
            <person name="Charron P."/>
            <person name="Duensing N."/>
            <person name="Frei-dit-Frey N."/>
            <person name="Gianinazzi-Pearson V."/>
            <person name="Gilbert B."/>
            <person name="Handa Y."/>
            <person name="Hijri M."/>
            <person name="Kaul R."/>
            <person name="Kawaguchi M."/>
            <person name="Krajinski F."/>
            <person name="Lammers P."/>
            <person name="Lapierre D."/>
            <person name="Masclaux F.G."/>
            <person name="Murat C."/>
            <person name="Morin E."/>
            <person name="Ndikumana S."/>
            <person name="Pagni M."/>
            <person name="Petitpierre D."/>
            <person name="Requena N."/>
            <person name="Rosikiewicz P."/>
            <person name="Riley R."/>
            <person name="Saito K."/>
            <person name="San Clemente H."/>
            <person name="Shapiro H."/>
            <person name="van Tuinen D."/>
            <person name="Becard G."/>
            <person name="Bonfante P."/>
            <person name="Paszkowski U."/>
            <person name="Shachar-Hill Y."/>
            <person name="Young J.P."/>
            <person name="Sanders I.R."/>
            <person name="Henrissat B."/>
            <person name="Rensing S.A."/>
            <person name="Grigoriev I.V."/>
            <person name="Corradi N."/>
            <person name="Roux C."/>
            <person name="Martin F."/>
        </authorList>
    </citation>
    <scope>NUCLEOTIDE SEQUENCE</scope>
    <source>
        <strain evidence="1">DAOM 197198</strain>
    </source>
</reference>
<dbReference type="AlphaFoldDB" id="U9V0P9"/>
<evidence type="ECO:0000313" key="1">
    <source>
        <dbReference type="EMBL" id="ESA21461.1"/>
    </source>
</evidence>
<gene>
    <name evidence="1" type="ORF">GLOINDRAFT_121071</name>
</gene>
<sequence>MMMMQMKMYFYLLNKYRFRICFVFLCCIENVLPDCDWFGNKFILWDDRGLADNLGGAPKFDFVLSLNSAGRNGSLIS</sequence>
<accession>U9V0P9</accession>
<dbReference type="HOGENOM" id="CLU_2639313_0_0_1"/>